<reference evidence="2 3" key="1">
    <citation type="journal article" date="2021" name="Elife">
        <title>Chloroplast acquisition without the gene transfer in kleptoplastic sea slugs, Plakobranchus ocellatus.</title>
        <authorList>
            <person name="Maeda T."/>
            <person name="Takahashi S."/>
            <person name="Yoshida T."/>
            <person name="Shimamura S."/>
            <person name="Takaki Y."/>
            <person name="Nagai Y."/>
            <person name="Toyoda A."/>
            <person name="Suzuki Y."/>
            <person name="Arimoto A."/>
            <person name="Ishii H."/>
            <person name="Satoh N."/>
            <person name="Nishiyama T."/>
            <person name="Hasebe M."/>
            <person name="Maruyama T."/>
            <person name="Minagawa J."/>
            <person name="Obokata J."/>
            <person name="Shigenobu S."/>
        </authorList>
    </citation>
    <scope>NUCLEOTIDE SEQUENCE [LARGE SCALE GENOMIC DNA]</scope>
</reference>
<protein>
    <submittedName>
        <fullName evidence="2">ATP-dependent RNA helicase DBP2</fullName>
    </submittedName>
</protein>
<keyword evidence="2" id="KW-0347">Helicase</keyword>
<keyword evidence="2" id="KW-0067">ATP-binding</keyword>
<keyword evidence="3" id="KW-1185">Reference proteome</keyword>
<dbReference type="Proteomes" id="UP000762676">
    <property type="component" value="Unassembled WGS sequence"/>
</dbReference>
<evidence type="ECO:0000259" key="1">
    <source>
        <dbReference type="Pfam" id="PF15702"/>
    </source>
</evidence>
<evidence type="ECO:0000313" key="2">
    <source>
        <dbReference type="EMBL" id="GFR84246.1"/>
    </source>
</evidence>
<dbReference type="AlphaFoldDB" id="A0AAV4GHV9"/>
<dbReference type="GO" id="GO:0072657">
    <property type="term" value="P:protein localization to membrane"/>
    <property type="evidence" value="ECO:0007669"/>
    <property type="project" value="TreeGrafter"/>
</dbReference>
<dbReference type="GO" id="GO:0032418">
    <property type="term" value="P:lysosome localization"/>
    <property type="evidence" value="ECO:0007669"/>
    <property type="project" value="TreeGrafter"/>
</dbReference>
<proteinExistence type="predicted"/>
<keyword evidence="2" id="KW-0547">Nucleotide-binding</keyword>
<dbReference type="PANTHER" id="PTHR14696">
    <property type="entry name" value="HERMANSKY-PUDLAK SYNDROME 6 PROTEIN"/>
    <property type="match status" value="1"/>
</dbReference>
<evidence type="ECO:0000313" key="3">
    <source>
        <dbReference type="Proteomes" id="UP000762676"/>
    </source>
</evidence>
<organism evidence="2 3">
    <name type="scientific">Elysia marginata</name>
    <dbReference type="NCBI Taxonomy" id="1093978"/>
    <lineage>
        <taxon>Eukaryota</taxon>
        <taxon>Metazoa</taxon>
        <taxon>Spiralia</taxon>
        <taxon>Lophotrochozoa</taxon>
        <taxon>Mollusca</taxon>
        <taxon>Gastropoda</taxon>
        <taxon>Heterobranchia</taxon>
        <taxon>Euthyneura</taxon>
        <taxon>Panpulmonata</taxon>
        <taxon>Sacoglossa</taxon>
        <taxon>Placobranchoidea</taxon>
        <taxon>Plakobranchidae</taxon>
        <taxon>Elysia</taxon>
    </lineage>
</organism>
<accession>A0AAV4GHV9</accession>
<sequence length="730" mass="82126">MDVYLSEATSCMPLYRDELFHDVVCKKTYGNISQVWHLPGHIVLTTNDSRKLFTFDCIPVALQQNFDQKFLDIRNLQSPLLSCLMLTEDIIALVDKEGHVRLMRFSENCTWVPWGELDLCQSNSAEVVSVSWIKSVHQLVWCERRHSPAFLSSQQTSRYCVCRGQLPANFNSSKVSGPCQSSILLHNVLSCDVDAISPEALFISLKHDENKVSVYMIFDFVEDVMTLYVGDRFITAEINDGIDFQEAALMCLTSLALMEPGQGDCGVRVDEAEGHAVVLSSSGTVEILAFSKDNGKRQRSKRKVQLSKCDVNFASAHETLWFLHKQMLGIVSGKTVSLYSLKDGAKLCEAEFDEEFKAVTVVPSRSPVFLAWILTPDQLYGLQGKDLSTKEVFTTPDKLPSDELLQTEILRLARLQEKKSEGFNIELSQELLKLKEKWNSSGGLHQQSEVAQILDTVDHNQLRQWQSLIGLDGGDLLNFEFVCRLLFHLEPAKVLQFAKCAEYVSEQAVGVSAFVRKKHSLIYYKAACECLPDCQTSTNPKLAAAAKAKLILASQCDSHEEKALKCYLRHGLWTEAVELLREVDTDDREVRERLKNSKHSAEESLLPTLLHITVTCLAQNQVLSNYVTDLFELMPNWKSFLSFSKVATDRPGIRQQQLSTSVHDVFVVDGSNGVPLESDDGLTSSPHRTNQSLDCLLRYVVPLFMQCSLKLEKSLWLRLSHSNAAIKQVP</sequence>
<dbReference type="InterPro" id="IPR046823">
    <property type="entry name" value="HPS6_N"/>
</dbReference>
<dbReference type="GO" id="GO:0004386">
    <property type="term" value="F:helicase activity"/>
    <property type="evidence" value="ECO:0007669"/>
    <property type="project" value="UniProtKB-KW"/>
</dbReference>
<dbReference type="Pfam" id="PF15702">
    <property type="entry name" value="HPS6"/>
    <property type="match status" value="1"/>
</dbReference>
<keyword evidence="2" id="KW-0378">Hydrolase</keyword>
<feature type="domain" description="BLOC-2 complex member HPS6 N-terminal" evidence="1">
    <location>
        <begin position="88"/>
        <end position="204"/>
    </location>
</feature>
<dbReference type="EMBL" id="BMAT01008392">
    <property type="protein sequence ID" value="GFR84246.1"/>
    <property type="molecule type" value="Genomic_DNA"/>
</dbReference>
<name>A0AAV4GHV9_9GAST</name>
<dbReference type="PANTHER" id="PTHR14696:SF2">
    <property type="entry name" value="BLOC-2 COMPLEX MEMBER HPS6"/>
    <property type="match status" value="1"/>
</dbReference>
<dbReference type="GO" id="GO:0031084">
    <property type="term" value="C:BLOC-2 complex"/>
    <property type="evidence" value="ECO:0007669"/>
    <property type="project" value="TreeGrafter"/>
</dbReference>
<gene>
    <name evidence="2" type="ORF">ElyMa_004145900</name>
</gene>
<dbReference type="InterPro" id="IPR017218">
    <property type="entry name" value="BLOC-2_complex_Hps6_subunit"/>
</dbReference>
<dbReference type="GO" id="GO:0005765">
    <property type="term" value="C:lysosomal membrane"/>
    <property type="evidence" value="ECO:0007669"/>
    <property type="project" value="TreeGrafter"/>
</dbReference>
<comment type="caution">
    <text evidence="2">The sequence shown here is derived from an EMBL/GenBank/DDBJ whole genome shotgun (WGS) entry which is preliminary data.</text>
</comment>